<organism evidence="5 6">
    <name type="scientific">Forsythia ovata</name>
    <dbReference type="NCBI Taxonomy" id="205694"/>
    <lineage>
        <taxon>Eukaryota</taxon>
        <taxon>Viridiplantae</taxon>
        <taxon>Streptophyta</taxon>
        <taxon>Embryophyta</taxon>
        <taxon>Tracheophyta</taxon>
        <taxon>Spermatophyta</taxon>
        <taxon>Magnoliopsida</taxon>
        <taxon>eudicotyledons</taxon>
        <taxon>Gunneridae</taxon>
        <taxon>Pentapetalae</taxon>
        <taxon>asterids</taxon>
        <taxon>lamiids</taxon>
        <taxon>Lamiales</taxon>
        <taxon>Oleaceae</taxon>
        <taxon>Forsythieae</taxon>
        <taxon>Forsythia</taxon>
    </lineage>
</organism>
<dbReference type="GO" id="GO:0008233">
    <property type="term" value="F:peptidase activity"/>
    <property type="evidence" value="ECO:0007669"/>
    <property type="project" value="UniProtKB-KW"/>
</dbReference>
<comment type="caution">
    <text evidence="5">The sequence shown here is derived from an EMBL/GenBank/DDBJ whole genome shotgun (WGS) entry which is preliminary data.</text>
</comment>
<dbReference type="AlphaFoldDB" id="A0ABD1W6W4"/>
<dbReference type="GO" id="GO:0006508">
    <property type="term" value="P:proteolysis"/>
    <property type="evidence" value="ECO:0007669"/>
    <property type="project" value="UniProtKB-KW"/>
</dbReference>
<evidence type="ECO:0000313" key="5">
    <source>
        <dbReference type="EMBL" id="KAL2545256.1"/>
    </source>
</evidence>
<evidence type="ECO:0000259" key="4">
    <source>
        <dbReference type="Pfam" id="PF02902"/>
    </source>
</evidence>
<evidence type="ECO:0000256" key="2">
    <source>
        <dbReference type="ARBA" id="ARBA00022670"/>
    </source>
</evidence>
<gene>
    <name evidence="5" type="ORF">Fot_14489</name>
</gene>
<evidence type="ECO:0000313" key="6">
    <source>
        <dbReference type="Proteomes" id="UP001604277"/>
    </source>
</evidence>
<dbReference type="Proteomes" id="UP001604277">
    <property type="component" value="Unassembled WGS sequence"/>
</dbReference>
<dbReference type="InterPro" id="IPR038765">
    <property type="entry name" value="Papain-like_cys_pep_sf"/>
</dbReference>
<dbReference type="SUPFAM" id="SSF54001">
    <property type="entry name" value="Cysteine proteinases"/>
    <property type="match status" value="1"/>
</dbReference>
<dbReference type="EMBL" id="JBFOLJ010000004">
    <property type="protein sequence ID" value="KAL2545256.1"/>
    <property type="molecule type" value="Genomic_DNA"/>
</dbReference>
<dbReference type="Pfam" id="PF02902">
    <property type="entry name" value="Peptidase_C48"/>
    <property type="match status" value="1"/>
</dbReference>
<sequence length="128" mass="15204">MKYPKSLERLRLILDINFYVNCMLAMFELDVKVHPTELPEGFNSYLESEFPKYGQNWEGCTYLYLPIYIRSHWYTADVDITKLTMFIYHPDRSCSRDDQIRAYLKPMTMILPVLLKKIIIVIDALAIE</sequence>
<evidence type="ECO:0000256" key="1">
    <source>
        <dbReference type="ARBA" id="ARBA00005234"/>
    </source>
</evidence>
<protein>
    <recommendedName>
        <fullName evidence="4">Ubiquitin-like protease family profile domain-containing protein</fullName>
    </recommendedName>
</protein>
<name>A0ABD1W6W4_9LAMI</name>
<reference evidence="6" key="1">
    <citation type="submission" date="2024-07" db="EMBL/GenBank/DDBJ databases">
        <title>Two chromosome-level genome assemblies of Korean endemic species Abeliophyllum distichum and Forsythia ovata (Oleaceae).</title>
        <authorList>
            <person name="Jang H."/>
        </authorList>
    </citation>
    <scope>NUCLEOTIDE SEQUENCE [LARGE SCALE GENOMIC DNA]</scope>
</reference>
<dbReference type="InterPro" id="IPR003653">
    <property type="entry name" value="Peptidase_C48_C"/>
</dbReference>
<proteinExistence type="inferred from homology"/>
<keyword evidence="3" id="KW-0378">Hydrolase</keyword>
<keyword evidence="2" id="KW-0645">Protease</keyword>
<comment type="similarity">
    <text evidence="1">Belongs to the peptidase C48 family.</text>
</comment>
<accession>A0ABD1W6W4</accession>
<keyword evidence="6" id="KW-1185">Reference proteome</keyword>
<evidence type="ECO:0000256" key="3">
    <source>
        <dbReference type="ARBA" id="ARBA00022801"/>
    </source>
</evidence>
<feature type="domain" description="Ubiquitin-like protease family profile" evidence="4">
    <location>
        <begin position="60"/>
        <end position="118"/>
    </location>
</feature>